<dbReference type="OrthoDB" id="5986190at2759"/>
<gene>
    <name evidence="1" type="ORF">B0I35DRAFT_280618</name>
</gene>
<organism evidence="1 2">
    <name type="scientific">Stachybotrys elegans</name>
    <dbReference type="NCBI Taxonomy" id="80388"/>
    <lineage>
        <taxon>Eukaryota</taxon>
        <taxon>Fungi</taxon>
        <taxon>Dikarya</taxon>
        <taxon>Ascomycota</taxon>
        <taxon>Pezizomycotina</taxon>
        <taxon>Sordariomycetes</taxon>
        <taxon>Hypocreomycetidae</taxon>
        <taxon>Hypocreales</taxon>
        <taxon>Stachybotryaceae</taxon>
        <taxon>Stachybotrys</taxon>
    </lineage>
</organism>
<proteinExistence type="predicted"/>
<comment type="caution">
    <text evidence="1">The sequence shown here is derived from an EMBL/GenBank/DDBJ whole genome shotgun (WGS) entry which is preliminary data.</text>
</comment>
<protein>
    <submittedName>
        <fullName evidence="1">Uncharacterized protein</fullName>
    </submittedName>
</protein>
<sequence>MRRMPMTAKEYLSLLRQGKTRWEVLRVSETDRHRRPEVSNSVLETWRISTERIRVESEISYQLLHVVAYVDSLDIPHELLVAAASRCDTDDKDSPRQASELEVPQAIARLKEFYFLRLRQTDNGDRRYEMHKLMQEATRYGLRVRGSVVIMIGNASALGADNGPGDDEAYYCGRALKVVDGLFPLTEPAYWARCEEYMTHAIQVGEWAEASGRETGTAALLARVWGFLHDRGRWREKKPVDNRARGLWQNALRESIPIRSAA</sequence>
<name>A0A8K0SU46_9HYPO</name>
<evidence type="ECO:0000313" key="1">
    <source>
        <dbReference type="EMBL" id="KAH7313992.1"/>
    </source>
</evidence>
<keyword evidence="2" id="KW-1185">Reference proteome</keyword>
<dbReference type="Proteomes" id="UP000813444">
    <property type="component" value="Unassembled WGS sequence"/>
</dbReference>
<evidence type="ECO:0000313" key="2">
    <source>
        <dbReference type="Proteomes" id="UP000813444"/>
    </source>
</evidence>
<dbReference type="AlphaFoldDB" id="A0A8K0SU46"/>
<dbReference type="EMBL" id="JAGPNK010000009">
    <property type="protein sequence ID" value="KAH7313992.1"/>
    <property type="molecule type" value="Genomic_DNA"/>
</dbReference>
<reference evidence="1" key="1">
    <citation type="journal article" date="2021" name="Nat. Commun.">
        <title>Genetic determinants of endophytism in the Arabidopsis root mycobiome.</title>
        <authorList>
            <person name="Mesny F."/>
            <person name="Miyauchi S."/>
            <person name="Thiergart T."/>
            <person name="Pickel B."/>
            <person name="Atanasova L."/>
            <person name="Karlsson M."/>
            <person name="Huettel B."/>
            <person name="Barry K.W."/>
            <person name="Haridas S."/>
            <person name="Chen C."/>
            <person name="Bauer D."/>
            <person name="Andreopoulos W."/>
            <person name="Pangilinan J."/>
            <person name="LaButti K."/>
            <person name="Riley R."/>
            <person name="Lipzen A."/>
            <person name="Clum A."/>
            <person name="Drula E."/>
            <person name="Henrissat B."/>
            <person name="Kohler A."/>
            <person name="Grigoriev I.V."/>
            <person name="Martin F.M."/>
            <person name="Hacquard S."/>
        </authorList>
    </citation>
    <scope>NUCLEOTIDE SEQUENCE</scope>
    <source>
        <strain evidence="1">MPI-CAGE-CH-0235</strain>
    </source>
</reference>
<accession>A0A8K0SU46</accession>